<feature type="domain" description="PBP" evidence="3">
    <location>
        <begin position="46"/>
        <end position="318"/>
    </location>
</feature>
<dbReference type="InterPro" id="IPR050811">
    <property type="entry name" value="Phosphate_ABC_transporter"/>
</dbReference>
<evidence type="ECO:0000256" key="2">
    <source>
        <dbReference type="SAM" id="MobiDB-lite"/>
    </source>
</evidence>
<gene>
    <name evidence="4" type="ORF">DFR50_103141</name>
</gene>
<sequence length="640" mass="67069">MTGAVGGWAAGTLACLLTLAAVSPARPAEDRDYVWLVAPASLNRYAVSVVEAVGARSRQKFAKIETADSDGAVSLLCASAGLESPDAALLTRDLSAEERSRCIANGVQDLVPLVVAYDAFVLVRSRDDAPARISRVDLFRAVAAEIPDPAARQDASVPAILVPIVANPLTRWRDVAPSLPDAPIHVLVPPAGSALRQLVSGLLQRPSCFAIPPIAALARTDDIAFNRICRSLRGDPIVQATPASLDDTIARLGSTPGSIAVMRFGDLQQHADRLQPVAIDGVTPSAETILSDSYRFSRPMRLVVKSANFSLVSGFREFAGEFMSGRAAGEGGYLIQNGAVPLSRARRASVAEQVLDLSRAPPPPASATQQAADQAGAAVRETIARTLFQEAQRKHDRSLFDAYVTIFPDGASAKDAATERDALDRSAAERGSTARSNAETGGREVGEDQSKAATEQTLGSRPEIGEDAAAAVMLALFPDGPHAQSARLLRNEVAERRRTSLCPDAPNPAPAGWRDCWRPPPLAFAAGSSDLTVDGEATLQAVAEVLAADPSVQVELTCRPDAGGGQIDTLLASLKRVQTAEHGLEAKHVDPSRIAPIAILAAAHPDAASAVDPSGAAGGRVEMTLYRSAASRASPPDRTP</sequence>
<dbReference type="AlphaFoldDB" id="A0A366FU40"/>
<evidence type="ECO:0000313" key="4">
    <source>
        <dbReference type="EMBL" id="RBP17255.1"/>
    </source>
</evidence>
<keyword evidence="5" id="KW-1185">Reference proteome</keyword>
<dbReference type="Gene3D" id="3.40.190.10">
    <property type="entry name" value="Periplasmic binding protein-like II"/>
    <property type="match status" value="2"/>
</dbReference>
<comment type="caution">
    <text evidence="4">The sequence shown here is derived from an EMBL/GenBank/DDBJ whole genome shotgun (WGS) entry which is preliminary data.</text>
</comment>
<dbReference type="Proteomes" id="UP000253529">
    <property type="component" value="Unassembled WGS sequence"/>
</dbReference>
<name>A0A366FU40_9HYPH</name>
<keyword evidence="1" id="KW-0732">Signal</keyword>
<reference evidence="4 5" key="1">
    <citation type="submission" date="2018-06" db="EMBL/GenBank/DDBJ databases">
        <title>Genomic Encyclopedia of Type Strains, Phase IV (KMG-IV): sequencing the most valuable type-strain genomes for metagenomic binning, comparative biology and taxonomic classification.</title>
        <authorList>
            <person name="Goeker M."/>
        </authorList>
    </citation>
    <scope>NUCLEOTIDE SEQUENCE [LARGE SCALE GENOMIC DNA]</scope>
    <source>
        <strain evidence="4 5">DSM 24875</strain>
    </source>
</reference>
<dbReference type="EMBL" id="QNRK01000003">
    <property type="protein sequence ID" value="RBP17255.1"/>
    <property type="molecule type" value="Genomic_DNA"/>
</dbReference>
<dbReference type="SUPFAM" id="SSF103088">
    <property type="entry name" value="OmpA-like"/>
    <property type="match status" value="1"/>
</dbReference>
<dbReference type="Gene3D" id="3.30.1330.60">
    <property type="entry name" value="OmpA-like domain"/>
    <property type="match status" value="1"/>
</dbReference>
<dbReference type="Pfam" id="PF12849">
    <property type="entry name" value="PBP_like_2"/>
    <property type="match status" value="1"/>
</dbReference>
<protein>
    <submittedName>
        <fullName evidence="4">Periplasmic binding family protein</fullName>
    </submittedName>
</protein>
<evidence type="ECO:0000259" key="3">
    <source>
        <dbReference type="Pfam" id="PF12849"/>
    </source>
</evidence>
<evidence type="ECO:0000313" key="5">
    <source>
        <dbReference type="Proteomes" id="UP000253529"/>
    </source>
</evidence>
<dbReference type="PANTHER" id="PTHR30570:SF1">
    <property type="entry name" value="PHOSPHATE-BINDING PROTEIN PSTS"/>
    <property type="match status" value="1"/>
</dbReference>
<feature type="region of interest" description="Disordered" evidence="2">
    <location>
        <begin position="414"/>
        <end position="463"/>
    </location>
</feature>
<accession>A0A366FU40</accession>
<evidence type="ECO:0000256" key="1">
    <source>
        <dbReference type="ARBA" id="ARBA00022729"/>
    </source>
</evidence>
<proteinExistence type="predicted"/>
<dbReference type="InterPro" id="IPR024370">
    <property type="entry name" value="PBP_domain"/>
</dbReference>
<feature type="compositionally biased region" description="Basic and acidic residues" evidence="2">
    <location>
        <begin position="441"/>
        <end position="450"/>
    </location>
</feature>
<feature type="compositionally biased region" description="Basic and acidic residues" evidence="2">
    <location>
        <begin position="416"/>
        <end position="428"/>
    </location>
</feature>
<dbReference type="SUPFAM" id="SSF53850">
    <property type="entry name" value="Periplasmic binding protein-like II"/>
    <property type="match status" value="1"/>
</dbReference>
<organism evidence="4 5">
    <name type="scientific">Roseiarcus fermentans</name>
    <dbReference type="NCBI Taxonomy" id="1473586"/>
    <lineage>
        <taxon>Bacteria</taxon>
        <taxon>Pseudomonadati</taxon>
        <taxon>Pseudomonadota</taxon>
        <taxon>Alphaproteobacteria</taxon>
        <taxon>Hyphomicrobiales</taxon>
        <taxon>Roseiarcaceae</taxon>
        <taxon>Roseiarcus</taxon>
    </lineage>
</organism>
<dbReference type="RefSeq" id="WP_170153042.1">
    <property type="nucleotide sequence ID" value="NZ_QNRK01000003.1"/>
</dbReference>
<dbReference type="InterPro" id="IPR036737">
    <property type="entry name" value="OmpA-like_sf"/>
</dbReference>
<dbReference type="PANTHER" id="PTHR30570">
    <property type="entry name" value="PERIPLASMIC PHOSPHATE BINDING COMPONENT OF PHOSPHATE ABC TRANSPORTER"/>
    <property type="match status" value="1"/>
</dbReference>